<dbReference type="Proteomes" id="UP000663832">
    <property type="component" value="Unassembled WGS sequence"/>
</dbReference>
<organism evidence="5 7">
    <name type="scientific">Adineta steineri</name>
    <dbReference type="NCBI Taxonomy" id="433720"/>
    <lineage>
        <taxon>Eukaryota</taxon>
        <taxon>Metazoa</taxon>
        <taxon>Spiralia</taxon>
        <taxon>Gnathifera</taxon>
        <taxon>Rotifera</taxon>
        <taxon>Eurotatoria</taxon>
        <taxon>Bdelloidea</taxon>
        <taxon>Adinetida</taxon>
        <taxon>Adinetidae</taxon>
        <taxon>Adineta</taxon>
    </lineage>
</organism>
<evidence type="ECO:0000313" key="6">
    <source>
        <dbReference type="Proteomes" id="UP000663832"/>
    </source>
</evidence>
<dbReference type="SMART" id="SM00409">
    <property type="entry name" value="IG"/>
    <property type="match status" value="1"/>
</dbReference>
<keyword evidence="1" id="KW-0812">Transmembrane</keyword>
<feature type="chain" id="PRO_5035602725" description="Ig-like domain-containing protein" evidence="2">
    <location>
        <begin position="22"/>
        <end position="557"/>
    </location>
</feature>
<feature type="transmembrane region" description="Helical" evidence="1">
    <location>
        <begin position="536"/>
        <end position="556"/>
    </location>
</feature>
<keyword evidence="6" id="KW-1185">Reference proteome</keyword>
<keyword evidence="1" id="KW-1133">Transmembrane helix</keyword>
<dbReference type="PROSITE" id="PS50835">
    <property type="entry name" value="IG_LIKE"/>
    <property type="match status" value="1"/>
</dbReference>
<dbReference type="Proteomes" id="UP000663877">
    <property type="component" value="Unassembled WGS sequence"/>
</dbReference>
<dbReference type="EMBL" id="CAJNOI010000118">
    <property type="protein sequence ID" value="CAF1088592.1"/>
    <property type="molecule type" value="Genomic_DNA"/>
</dbReference>
<dbReference type="OrthoDB" id="10030979at2759"/>
<dbReference type="EMBL" id="CAJNOM010000084">
    <property type="protein sequence ID" value="CAF1011505.1"/>
    <property type="molecule type" value="Genomic_DNA"/>
</dbReference>
<feature type="signal peptide" evidence="2">
    <location>
        <begin position="1"/>
        <end position="21"/>
    </location>
</feature>
<dbReference type="AlphaFoldDB" id="A0A814NCB0"/>
<dbReference type="InterPro" id="IPR003599">
    <property type="entry name" value="Ig_sub"/>
</dbReference>
<evidence type="ECO:0000259" key="3">
    <source>
        <dbReference type="PROSITE" id="PS50835"/>
    </source>
</evidence>
<gene>
    <name evidence="5" type="ORF">BJG266_LOCUS20676</name>
    <name evidence="4" type="ORF">QVE165_LOCUS15495</name>
</gene>
<evidence type="ECO:0000256" key="1">
    <source>
        <dbReference type="SAM" id="Phobius"/>
    </source>
</evidence>
<name>A0A814NCB0_9BILA</name>
<protein>
    <recommendedName>
        <fullName evidence="3">Ig-like domain-containing protein</fullName>
    </recommendedName>
</protein>
<dbReference type="InterPro" id="IPR013783">
    <property type="entry name" value="Ig-like_fold"/>
</dbReference>
<evidence type="ECO:0000313" key="4">
    <source>
        <dbReference type="EMBL" id="CAF1011505.1"/>
    </source>
</evidence>
<dbReference type="InterPro" id="IPR013098">
    <property type="entry name" value="Ig_I-set"/>
</dbReference>
<dbReference type="Gene3D" id="2.60.40.10">
    <property type="entry name" value="Immunoglobulins"/>
    <property type="match status" value="1"/>
</dbReference>
<keyword evidence="1" id="KW-0472">Membrane</keyword>
<proteinExistence type="predicted"/>
<sequence length="557" mass="64053">MASWFFIINVLLLLSSTHLQARFRAHSKRRYAISAQSFLPSFPPSNNNLHVDAGERHETNDEQSWVETMKDLTSTTSTPSQYQASDEQVQQFTRLLIDRLNLKEAPNVTVNVNDDIGLPESILKQLGEHQAATDSAENNYYRQQKIQDEVQPTAERAILPGDYISNHTCQHQLSSKLNLDDNDVKNIDCFRFTKESKSLPTNQVINELRLYVKRNYFNLHEQHKKLTPDMFQVYQVFRPTSNNTVHNPPPGLTGTTRLSINEVKELNDNWFELTLEPNNEGTNIQQLYKQLIMPWYGLAIDRDLQLSSSTPRSLQSSNRYYYRQYHTKKHDTFSKRSDNEDQNNKESQQQLPYMLVEYGDKLFPSSSGRRGTRDATARPARGFLPSIRAQSTLTYGIIGTSTHLRCSATAPFDTSLYWRRIDNNNISSQSPRFRQQQHIHGELLHTTLYIKDLEKADFGLYACHAESKGGRSKATIELKEHHHSTTPTTTTTIHTSTIYQILDKNEIILTTTSRTQLLKRNKISDQATIVIKTNHASSSLSFLSFYLLILIISFLYL</sequence>
<dbReference type="InterPro" id="IPR036179">
    <property type="entry name" value="Ig-like_dom_sf"/>
</dbReference>
<dbReference type="Pfam" id="PF07679">
    <property type="entry name" value="I-set"/>
    <property type="match status" value="1"/>
</dbReference>
<evidence type="ECO:0000313" key="7">
    <source>
        <dbReference type="Proteomes" id="UP000663877"/>
    </source>
</evidence>
<reference evidence="5" key="1">
    <citation type="submission" date="2021-02" db="EMBL/GenBank/DDBJ databases">
        <authorList>
            <person name="Nowell W R."/>
        </authorList>
    </citation>
    <scope>NUCLEOTIDE SEQUENCE</scope>
</reference>
<dbReference type="InterPro" id="IPR007110">
    <property type="entry name" value="Ig-like_dom"/>
</dbReference>
<evidence type="ECO:0000256" key="2">
    <source>
        <dbReference type="SAM" id="SignalP"/>
    </source>
</evidence>
<accession>A0A814NCB0</accession>
<dbReference type="SUPFAM" id="SSF48726">
    <property type="entry name" value="Immunoglobulin"/>
    <property type="match status" value="1"/>
</dbReference>
<feature type="domain" description="Ig-like" evidence="3">
    <location>
        <begin position="385"/>
        <end position="477"/>
    </location>
</feature>
<dbReference type="SMART" id="SM00408">
    <property type="entry name" value="IGc2"/>
    <property type="match status" value="1"/>
</dbReference>
<dbReference type="InterPro" id="IPR003598">
    <property type="entry name" value="Ig_sub2"/>
</dbReference>
<evidence type="ECO:0000313" key="5">
    <source>
        <dbReference type="EMBL" id="CAF1088592.1"/>
    </source>
</evidence>
<keyword evidence="2" id="KW-0732">Signal</keyword>
<comment type="caution">
    <text evidence="5">The sequence shown here is derived from an EMBL/GenBank/DDBJ whole genome shotgun (WGS) entry which is preliminary data.</text>
</comment>